<comment type="catalytic activity">
    <reaction evidence="1">
        <text>ATP + protein L-histidine = ADP + protein N-phospho-L-histidine.</text>
        <dbReference type="EC" id="2.7.13.3"/>
    </reaction>
</comment>
<dbReference type="AlphaFoldDB" id="A0A6S7BET7"/>
<sequence>MIERQLKFSVGENSTFPEFHMLPSPNAHGLRLTTPRDFWRAVNIPSSGNPRVCRSPPRQRRTRVIRSARALIIVLPIAVGTVTCFDSYAVGAPSDSTQWRILIMQGGDPYLPSAVAQDHGIREVFAREPRHAVEFVTEPMHTLESGTHPSDRLVTQYLGEKFKDRRPDIVIALRQPALDFLERTAGSFWSDIPVVFCGVPDDALFGRTLSSRTSGVMMSFDISGTIDLAQRLNPRADRIAIISGTSAYDRAWKRRVEGALSSRARPMPVTWISDAPLDGMLKRVAALPPNTVILYSSVFRDSSGTTFVPRDVIHLFADRARSPIYSFFDTYLGMGIIGGSISRWEEQGTLAGELALHKLQTPTERAQVIIPSPPALLTVDWRQLKRWDIDAETLPAGTRVLFRPEPLLARYRLEISIVMLLVIAQTVLIAALFLQRRRARRAEKAAAEQRSALDQASRLAVLGELTAGIAHEINQPLGAIMSNADAAQMMLEQQPPQTSEAAAVIVSIQRASARASDVVQKVRSLARGKPLELRPLHLNDVVREATELMMSNTTNAGVTSELRLANDLPRVAGDKSALQQILINVIFNAIDAMKGVPRPSRRLIISTSLAAPDEIALSVSDSGHGLTDEAQRHLFDSFFTTKPAGMGLGLTIVRSIVEAHGGRLSAFNNEDSGVTIRATLRIAGCDGTFVQRR</sequence>
<dbReference type="Pfam" id="PF00512">
    <property type="entry name" value="HisKA"/>
    <property type="match status" value="1"/>
</dbReference>
<evidence type="ECO:0000256" key="4">
    <source>
        <dbReference type="SAM" id="Phobius"/>
    </source>
</evidence>
<evidence type="ECO:0000259" key="5">
    <source>
        <dbReference type="PROSITE" id="PS50109"/>
    </source>
</evidence>
<dbReference type="PANTHER" id="PTHR43065:SF42">
    <property type="entry name" value="TWO-COMPONENT SENSOR PPRA"/>
    <property type="match status" value="1"/>
</dbReference>
<gene>
    <name evidence="6" type="primary">sasA_16</name>
    <name evidence="6" type="ORF">LMG28138_04316</name>
</gene>
<dbReference type="SMART" id="SM00388">
    <property type="entry name" value="HisKA"/>
    <property type="match status" value="1"/>
</dbReference>
<dbReference type="GO" id="GO:0000155">
    <property type="term" value="F:phosphorelay sensor kinase activity"/>
    <property type="evidence" value="ECO:0007669"/>
    <property type="project" value="InterPro"/>
</dbReference>
<keyword evidence="6" id="KW-0418">Kinase</keyword>
<keyword evidence="4" id="KW-0812">Transmembrane</keyword>
<dbReference type="SUPFAM" id="SSF55874">
    <property type="entry name" value="ATPase domain of HSP90 chaperone/DNA topoisomerase II/histidine kinase"/>
    <property type="match status" value="1"/>
</dbReference>
<keyword evidence="4" id="KW-1133">Transmembrane helix</keyword>
<dbReference type="EMBL" id="CADIKM010000027">
    <property type="protein sequence ID" value="CAB3797773.1"/>
    <property type="molecule type" value="Genomic_DNA"/>
</dbReference>
<dbReference type="PROSITE" id="PS50109">
    <property type="entry name" value="HIS_KIN"/>
    <property type="match status" value="1"/>
</dbReference>
<dbReference type="Proteomes" id="UP000494115">
    <property type="component" value="Unassembled WGS sequence"/>
</dbReference>
<dbReference type="InterPro" id="IPR036097">
    <property type="entry name" value="HisK_dim/P_sf"/>
</dbReference>
<evidence type="ECO:0000256" key="3">
    <source>
        <dbReference type="ARBA" id="ARBA00022553"/>
    </source>
</evidence>
<feature type="domain" description="Histidine kinase" evidence="5">
    <location>
        <begin position="468"/>
        <end position="684"/>
    </location>
</feature>
<proteinExistence type="predicted"/>
<dbReference type="PRINTS" id="PR00344">
    <property type="entry name" value="BCTRLSENSOR"/>
</dbReference>
<dbReference type="Pfam" id="PF02518">
    <property type="entry name" value="HATPase_c"/>
    <property type="match status" value="1"/>
</dbReference>
<dbReference type="InterPro" id="IPR036890">
    <property type="entry name" value="HATPase_C_sf"/>
</dbReference>
<dbReference type="PANTHER" id="PTHR43065">
    <property type="entry name" value="SENSOR HISTIDINE KINASE"/>
    <property type="match status" value="1"/>
</dbReference>
<dbReference type="SMART" id="SM00387">
    <property type="entry name" value="HATPase_c"/>
    <property type="match status" value="1"/>
</dbReference>
<organism evidence="6 7">
    <name type="scientific">Pararobbsia alpina</name>
    <dbReference type="NCBI Taxonomy" id="621374"/>
    <lineage>
        <taxon>Bacteria</taxon>
        <taxon>Pseudomonadati</taxon>
        <taxon>Pseudomonadota</taxon>
        <taxon>Betaproteobacteria</taxon>
        <taxon>Burkholderiales</taxon>
        <taxon>Burkholderiaceae</taxon>
        <taxon>Pararobbsia</taxon>
    </lineage>
</organism>
<keyword evidence="3" id="KW-0597">Phosphoprotein</keyword>
<evidence type="ECO:0000256" key="1">
    <source>
        <dbReference type="ARBA" id="ARBA00000085"/>
    </source>
</evidence>
<accession>A0A6S7BET7</accession>
<feature type="transmembrane region" description="Helical" evidence="4">
    <location>
        <begin position="415"/>
        <end position="434"/>
    </location>
</feature>
<keyword evidence="7" id="KW-1185">Reference proteome</keyword>
<dbReference type="InterPro" id="IPR004358">
    <property type="entry name" value="Sig_transdc_His_kin-like_C"/>
</dbReference>
<reference evidence="6 7" key="1">
    <citation type="submission" date="2020-04" db="EMBL/GenBank/DDBJ databases">
        <authorList>
            <person name="De Canck E."/>
        </authorList>
    </citation>
    <scope>NUCLEOTIDE SEQUENCE [LARGE SCALE GENOMIC DNA]</scope>
    <source>
        <strain evidence="6 7">LMG 28138</strain>
    </source>
</reference>
<evidence type="ECO:0000256" key="2">
    <source>
        <dbReference type="ARBA" id="ARBA00012438"/>
    </source>
</evidence>
<dbReference type="Gene3D" id="1.10.287.130">
    <property type="match status" value="1"/>
</dbReference>
<dbReference type="InterPro" id="IPR003661">
    <property type="entry name" value="HisK_dim/P_dom"/>
</dbReference>
<evidence type="ECO:0000313" key="7">
    <source>
        <dbReference type="Proteomes" id="UP000494115"/>
    </source>
</evidence>
<evidence type="ECO:0000313" key="6">
    <source>
        <dbReference type="EMBL" id="CAB3797773.1"/>
    </source>
</evidence>
<feature type="transmembrane region" description="Helical" evidence="4">
    <location>
        <begin position="68"/>
        <end position="90"/>
    </location>
</feature>
<protein>
    <recommendedName>
        <fullName evidence="2">histidine kinase</fullName>
        <ecNumber evidence="2">2.7.13.3</ecNumber>
    </recommendedName>
</protein>
<dbReference type="InterPro" id="IPR005467">
    <property type="entry name" value="His_kinase_dom"/>
</dbReference>
<dbReference type="EC" id="2.7.13.3" evidence="2"/>
<keyword evidence="6" id="KW-0808">Transferase</keyword>
<name>A0A6S7BET7_9BURK</name>
<keyword evidence="4" id="KW-0472">Membrane</keyword>
<dbReference type="SUPFAM" id="SSF47384">
    <property type="entry name" value="Homodimeric domain of signal transducing histidine kinase"/>
    <property type="match status" value="1"/>
</dbReference>
<dbReference type="CDD" id="cd00082">
    <property type="entry name" value="HisKA"/>
    <property type="match status" value="1"/>
</dbReference>
<dbReference type="InterPro" id="IPR003594">
    <property type="entry name" value="HATPase_dom"/>
</dbReference>
<dbReference type="Gene3D" id="3.30.565.10">
    <property type="entry name" value="Histidine kinase-like ATPase, C-terminal domain"/>
    <property type="match status" value="1"/>
</dbReference>